<evidence type="ECO:0000256" key="1">
    <source>
        <dbReference type="SAM" id="MobiDB-lite"/>
    </source>
</evidence>
<feature type="region of interest" description="Disordered" evidence="1">
    <location>
        <begin position="487"/>
        <end position="569"/>
    </location>
</feature>
<feature type="compositionally biased region" description="Basic and acidic residues" evidence="1">
    <location>
        <begin position="548"/>
        <end position="569"/>
    </location>
</feature>
<name>A0A7R9Y9B3_9STRA</name>
<organism evidence="3">
    <name type="scientific">Pinguiococcus pyrenoidosus</name>
    <dbReference type="NCBI Taxonomy" id="172671"/>
    <lineage>
        <taxon>Eukaryota</taxon>
        <taxon>Sar</taxon>
        <taxon>Stramenopiles</taxon>
        <taxon>Ochrophyta</taxon>
        <taxon>Pinguiophyceae</taxon>
        <taxon>Pinguiochrysidales</taxon>
        <taxon>Pinguiochrysidaceae</taxon>
        <taxon>Pinguiococcus</taxon>
    </lineage>
</organism>
<feature type="region of interest" description="Disordered" evidence="1">
    <location>
        <begin position="35"/>
        <end position="57"/>
    </location>
</feature>
<feature type="transmembrane region" description="Helical" evidence="2">
    <location>
        <begin position="193"/>
        <end position="216"/>
    </location>
</feature>
<dbReference type="EMBL" id="HBEA01001181">
    <property type="protein sequence ID" value="CAD8251372.1"/>
    <property type="molecule type" value="Transcribed_RNA"/>
</dbReference>
<feature type="transmembrane region" description="Helical" evidence="2">
    <location>
        <begin position="772"/>
        <end position="790"/>
    </location>
</feature>
<feature type="transmembrane region" description="Helical" evidence="2">
    <location>
        <begin position="823"/>
        <end position="847"/>
    </location>
</feature>
<feature type="compositionally biased region" description="Basic and acidic residues" evidence="1">
    <location>
        <begin position="671"/>
        <end position="689"/>
    </location>
</feature>
<feature type="compositionally biased region" description="Acidic residues" evidence="1">
    <location>
        <begin position="642"/>
        <end position="670"/>
    </location>
</feature>
<feature type="compositionally biased region" description="Basic and acidic residues" evidence="1">
    <location>
        <begin position="527"/>
        <end position="537"/>
    </location>
</feature>
<keyword evidence="2" id="KW-1133">Transmembrane helix</keyword>
<feature type="region of interest" description="Disordered" evidence="1">
    <location>
        <begin position="628"/>
        <end position="699"/>
    </location>
</feature>
<keyword evidence="2" id="KW-0812">Transmembrane</keyword>
<feature type="compositionally biased region" description="Basic and acidic residues" evidence="1">
    <location>
        <begin position="499"/>
        <end position="512"/>
    </location>
</feature>
<reference evidence="3" key="1">
    <citation type="submission" date="2021-01" db="EMBL/GenBank/DDBJ databases">
        <authorList>
            <person name="Corre E."/>
            <person name="Pelletier E."/>
            <person name="Niang G."/>
            <person name="Scheremetjew M."/>
            <person name="Finn R."/>
            <person name="Kale V."/>
            <person name="Holt S."/>
            <person name="Cochrane G."/>
            <person name="Meng A."/>
            <person name="Brown T."/>
            <person name="Cohen L."/>
        </authorList>
    </citation>
    <scope>NUCLEOTIDE SEQUENCE</scope>
    <source>
        <strain evidence="3">CCMP2078</strain>
    </source>
</reference>
<keyword evidence="2" id="KW-0472">Membrane</keyword>
<proteinExistence type="predicted"/>
<sequence>MEADDRDSEQPAKPKVPTKRLSWDFAFDFLPVKKAGEGGASSQPAEAGKLERYKSKRSRRVDNHDDLWYGLSLARGVKGLVDYEERGLRYRVFAATREAHEYFDALSLQPGDTPTRFVRVLKLTAFVASAMMVQALVYQTLYPDDEDYCSDFDNDPESCEEDESQLNRNENRCYYDADDGCSPTEPELTAATILLAAAFALLFIVPLHLVIGVVVSKYLSDSPYMRDGDAPLTLNCSSKRQLLRKLERQRASEVAEEEMAFLLDNPDAVPTFYHYFVLKPFGESFFRYALQERVRAAAMEAARLETELEPVHRLLNLELRAGHITYEQYVDAVRDRKIQIMKIAIRDSLPYLKRRVFKKYTFLAGPEEAVPLSHRRIAMAFIMLYILGCCLYLIGFGVTTSDDLAFAWFGSFLVGEIATALLLMPLRVVMLSVLLPSLVRQDVSVERALVRMPHYSAAALFARKRNDLVPGLSAVLDGRFETGRGHRKKNTMFSSSGADDFHDLQDAYDDHSGASYAEEVPEEEDRDGVPEEKGDGEQKDDDWSQSLAEDRSDITPIREDDEESEKKAEDVPRILRRVLGDNAESSPRRASKRVLTREFLERVRRSRKASKESVLNVRSIVSMFSLPSHKTATPESRAQLAEESDPAADVAKDDDTDADADAAADADDSVAEARKEDESDIDSILREGSGKPLETSTIGKDSDSVSIWTVTDTSGKDERSAKDSQEMAARLAAFDEKQEKFAEEILSRKRADTVEASAARDIGRELRQRSCVVKYMTRVFLCLFAFLVILPEPFGDFLIEEGLPVGFAFFVLADFGLNLENEFVAVFVQCLFIVAFFFVLLGLVVLIHGSIRRSLENVRKHELAAIELPPEEREIPREGLHAHSASVNHSPFRSL</sequence>
<feature type="transmembrane region" description="Helical" evidence="2">
    <location>
        <begin position="120"/>
        <end position="138"/>
    </location>
</feature>
<dbReference type="AlphaFoldDB" id="A0A7R9Y9B3"/>
<protein>
    <submittedName>
        <fullName evidence="3">Uncharacterized protein</fullName>
    </submittedName>
</protein>
<feature type="transmembrane region" description="Helical" evidence="2">
    <location>
        <begin position="377"/>
        <end position="398"/>
    </location>
</feature>
<accession>A0A7R9Y9B3</accession>
<gene>
    <name evidence="3" type="ORF">PPYR1160_LOCUS863</name>
</gene>
<feature type="transmembrane region" description="Helical" evidence="2">
    <location>
        <begin position="404"/>
        <end position="424"/>
    </location>
</feature>
<evidence type="ECO:0000256" key="2">
    <source>
        <dbReference type="SAM" id="Phobius"/>
    </source>
</evidence>
<evidence type="ECO:0000313" key="3">
    <source>
        <dbReference type="EMBL" id="CAD8251372.1"/>
    </source>
</evidence>